<evidence type="ECO:0000313" key="1">
    <source>
        <dbReference type="EMBL" id="OCT95520.1"/>
    </source>
</evidence>
<organism evidence="1 2">
    <name type="scientific">Xenopus laevis</name>
    <name type="common">African clawed frog</name>
    <dbReference type="NCBI Taxonomy" id="8355"/>
    <lineage>
        <taxon>Eukaryota</taxon>
        <taxon>Metazoa</taxon>
        <taxon>Chordata</taxon>
        <taxon>Craniata</taxon>
        <taxon>Vertebrata</taxon>
        <taxon>Euteleostomi</taxon>
        <taxon>Amphibia</taxon>
        <taxon>Batrachia</taxon>
        <taxon>Anura</taxon>
        <taxon>Pipoidea</taxon>
        <taxon>Pipidae</taxon>
        <taxon>Xenopodinae</taxon>
        <taxon>Xenopus</taxon>
        <taxon>Xenopus</taxon>
    </lineage>
</organism>
<dbReference type="OMA" id="AANIWIV"/>
<name>A0A974DQG5_XENLA</name>
<dbReference type="Proteomes" id="UP000694892">
    <property type="component" value="Chromosome 2L"/>
</dbReference>
<dbReference type="AlphaFoldDB" id="A0A974DQG5"/>
<protein>
    <submittedName>
        <fullName evidence="1">Uncharacterized protein</fullName>
    </submittedName>
</protein>
<evidence type="ECO:0000313" key="2">
    <source>
        <dbReference type="Proteomes" id="UP000694892"/>
    </source>
</evidence>
<sequence length="155" mass="17578">MAYGNLCFLSGVSPCKVWLLGHSFIHWAERRASVRQTNSQLGFHPTTVQFRWVSKMGLRWGEMVPLVGLTSFGQKSSLEQNGGGAHSQQAIDRARVKTNRAVLKFVQANGGITVRHKELEFDTKFFLPDGVHLNDFRLDMFNFNLQDAIKLAWRA</sequence>
<gene>
    <name evidence="1" type="ORF">XELAEV_18013206mg</name>
</gene>
<dbReference type="EMBL" id="CM004468">
    <property type="protein sequence ID" value="OCT95520.1"/>
    <property type="molecule type" value="Genomic_DNA"/>
</dbReference>
<proteinExistence type="predicted"/>
<reference evidence="2" key="1">
    <citation type="journal article" date="2016" name="Nature">
        <title>Genome evolution in the allotetraploid frog Xenopus laevis.</title>
        <authorList>
            <person name="Session A.M."/>
            <person name="Uno Y."/>
            <person name="Kwon T."/>
            <person name="Chapman J.A."/>
            <person name="Toyoda A."/>
            <person name="Takahashi S."/>
            <person name="Fukui A."/>
            <person name="Hikosaka A."/>
            <person name="Suzuki A."/>
            <person name="Kondo M."/>
            <person name="van Heeringen S.J."/>
            <person name="Quigley I."/>
            <person name="Heinz S."/>
            <person name="Ogino H."/>
            <person name="Ochi H."/>
            <person name="Hellsten U."/>
            <person name="Lyons J.B."/>
            <person name="Simakov O."/>
            <person name="Putnam N."/>
            <person name="Stites J."/>
            <person name="Kuroki Y."/>
            <person name="Tanaka T."/>
            <person name="Michiue T."/>
            <person name="Watanabe M."/>
            <person name="Bogdanovic O."/>
            <person name="Lister R."/>
            <person name="Georgiou G."/>
            <person name="Paranjpe S.S."/>
            <person name="van Kruijsbergen I."/>
            <person name="Shu S."/>
            <person name="Carlson J."/>
            <person name="Kinoshita T."/>
            <person name="Ohta Y."/>
            <person name="Mawaribuchi S."/>
            <person name="Jenkins J."/>
            <person name="Grimwood J."/>
            <person name="Schmutz J."/>
            <person name="Mitros T."/>
            <person name="Mozaffari S.V."/>
            <person name="Suzuki Y."/>
            <person name="Haramoto Y."/>
            <person name="Yamamoto T.S."/>
            <person name="Takagi C."/>
            <person name="Heald R."/>
            <person name="Miller K."/>
            <person name="Haudenschild C."/>
            <person name="Kitzman J."/>
            <person name="Nakayama T."/>
            <person name="Izutsu Y."/>
            <person name="Robert J."/>
            <person name="Fortriede J."/>
            <person name="Burns K."/>
            <person name="Lotay V."/>
            <person name="Karimi K."/>
            <person name="Yasuoka Y."/>
            <person name="Dichmann D.S."/>
            <person name="Flajnik M.F."/>
            <person name="Houston D.W."/>
            <person name="Shendure J."/>
            <person name="DuPasquier L."/>
            <person name="Vize P.D."/>
            <person name="Zorn A.M."/>
            <person name="Ito M."/>
            <person name="Marcotte E.M."/>
            <person name="Wallingford J.B."/>
            <person name="Ito Y."/>
            <person name="Asashima M."/>
            <person name="Ueno N."/>
            <person name="Matsuda Y."/>
            <person name="Veenstra G.J."/>
            <person name="Fujiyama A."/>
            <person name="Harland R.M."/>
            <person name="Taira M."/>
            <person name="Rokhsar D.S."/>
        </authorList>
    </citation>
    <scope>NUCLEOTIDE SEQUENCE [LARGE SCALE GENOMIC DNA]</scope>
    <source>
        <strain evidence="2">J</strain>
    </source>
</reference>
<accession>A0A974DQG5</accession>